<dbReference type="Proteomes" id="UP001303647">
    <property type="component" value="Unassembled WGS sequence"/>
</dbReference>
<protein>
    <submittedName>
        <fullName evidence="1">Uncharacterized protein</fullName>
    </submittedName>
</protein>
<evidence type="ECO:0000313" key="1">
    <source>
        <dbReference type="EMBL" id="KAK4246929.1"/>
    </source>
</evidence>
<dbReference type="EMBL" id="MU857664">
    <property type="protein sequence ID" value="KAK4246929.1"/>
    <property type="molecule type" value="Genomic_DNA"/>
</dbReference>
<reference evidence="1" key="2">
    <citation type="submission" date="2023-05" db="EMBL/GenBank/DDBJ databases">
        <authorList>
            <consortium name="Lawrence Berkeley National Laboratory"/>
            <person name="Steindorff A."/>
            <person name="Hensen N."/>
            <person name="Bonometti L."/>
            <person name="Westerberg I."/>
            <person name="Brannstrom I.O."/>
            <person name="Guillou S."/>
            <person name="Cros-Aarteil S."/>
            <person name="Calhoun S."/>
            <person name="Haridas S."/>
            <person name="Kuo A."/>
            <person name="Mondo S."/>
            <person name="Pangilinan J."/>
            <person name="Riley R."/>
            <person name="Labutti K."/>
            <person name="Andreopoulos B."/>
            <person name="Lipzen A."/>
            <person name="Chen C."/>
            <person name="Yanf M."/>
            <person name="Daum C."/>
            <person name="Ng V."/>
            <person name="Clum A."/>
            <person name="Ohm R."/>
            <person name="Martin F."/>
            <person name="Silar P."/>
            <person name="Natvig D."/>
            <person name="Lalanne C."/>
            <person name="Gautier V."/>
            <person name="Ament-Velasquez S.L."/>
            <person name="Kruys A."/>
            <person name="Hutchinson M.I."/>
            <person name="Powell A.J."/>
            <person name="Barry K."/>
            <person name="Miller A.N."/>
            <person name="Grigoriev I.V."/>
            <person name="Debuchy R."/>
            <person name="Gladieux P."/>
            <person name="Thoren M.H."/>
            <person name="Johannesson H."/>
        </authorList>
    </citation>
    <scope>NUCLEOTIDE SEQUENCE</scope>
    <source>
        <strain evidence="1">CBS 359.72</strain>
    </source>
</reference>
<feature type="non-terminal residue" evidence="1">
    <location>
        <position position="1"/>
    </location>
</feature>
<comment type="caution">
    <text evidence="1">The sequence shown here is derived from an EMBL/GenBank/DDBJ whole genome shotgun (WGS) entry which is preliminary data.</text>
</comment>
<keyword evidence="2" id="KW-1185">Reference proteome</keyword>
<evidence type="ECO:0000313" key="2">
    <source>
        <dbReference type="Proteomes" id="UP001303647"/>
    </source>
</evidence>
<name>A0AAN7CRE1_9PEZI</name>
<proteinExistence type="predicted"/>
<dbReference type="AlphaFoldDB" id="A0AAN7CRE1"/>
<reference evidence="1" key="1">
    <citation type="journal article" date="2023" name="Mol. Phylogenet. Evol.">
        <title>Genome-scale phylogeny and comparative genomics of the fungal order Sordariales.</title>
        <authorList>
            <person name="Hensen N."/>
            <person name="Bonometti L."/>
            <person name="Westerberg I."/>
            <person name="Brannstrom I.O."/>
            <person name="Guillou S."/>
            <person name="Cros-Aarteil S."/>
            <person name="Calhoun S."/>
            <person name="Haridas S."/>
            <person name="Kuo A."/>
            <person name="Mondo S."/>
            <person name="Pangilinan J."/>
            <person name="Riley R."/>
            <person name="LaButti K."/>
            <person name="Andreopoulos B."/>
            <person name="Lipzen A."/>
            <person name="Chen C."/>
            <person name="Yan M."/>
            <person name="Daum C."/>
            <person name="Ng V."/>
            <person name="Clum A."/>
            <person name="Steindorff A."/>
            <person name="Ohm R.A."/>
            <person name="Martin F."/>
            <person name="Silar P."/>
            <person name="Natvig D.O."/>
            <person name="Lalanne C."/>
            <person name="Gautier V."/>
            <person name="Ament-Velasquez S.L."/>
            <person name="Kruys A."/>
            <person name="Hutchinson M.I."/>
            <person name="Powell A.J."/>
            <person name="Barry K."/>
            <person name="Miller A.N."/>
            <person name="Grigoriev I.V."/>
            <person name="Debuchy R."/>
            <person name="Gladieux P."/>
            <person name="Hiltunen Thoren M."/>
            <person name="Johannesson H."/>
        </authorList>
    </citation>
    <scope>NUCLEOTIDE SEQUENCE</scope>
    <source>
        <strain evidence="1">CBS 359.72</strain>
    </source>
</reference>
<gene>
    <name evidence="1" type="ORF">C7999DRAFT_15022</name>
</gene>
<organism evidence="1 2">
    <name type="scientific">Corynascus novoguineensis</name>
    <dbReference type="NCBI Taxonomy" id="1126955"/>
    <lineage>
        <taxon>Eukaryota</taxon>
        <taxon>Fungi</taxon>
        <taxon>Dikarya</taxon>
        <taxon>Ascomycota</taxon>
        <taxon>Pezizomycotina</taxon>
        <taxon>Sordariomycetes</taxon>
        <taxon>Sordariomycetidae</taxon>
        <taxon>Sordariales</taxon>
        <taxon>Chaetomiaceae</taxon>
        <taxon>Corynascus</taxon>
    </lineage>
</organism>
<sequence>SSAFLSILMHDQKSLERLLLCVLCILCAKRLPTPSELRHALWVALIDQNSDQNDYQIDFELPDVKNMDSCVRLVTSSLEGLPRLPNATKAKQSSVQYVHRSVARRLLGEGKGSHLWPELGFELEGFSHERLRNCCTRYLSLSGVCTVVNWPKVEDARDALIQKLISRVRQPVGAIGAALVIPPQTISCLNSLLQLGSGCSTFREA</sequence>
<accession>A0AAN7CRE1</accession>